<dbReference type="GeneID" id="20326806"/>
<proteinExistence type="predicted"/>
<accession>A0A075A1Q8</accession>
<dbReference type="AlphaFoldDB" id="A0A075A1Q8"/>
<dbReference type="RefSeq" id="XP_009162984.1">
    <property type="nucleotide sequence ID" value="XM_009164720.1"/>
</dbReference>
<sequence>MSLAIDVARLGVPIQEDGNDQRSWSLFDRLWPSSTLHVVVRKEPFEEVGRLAYATRGQASVTYAVRSVHLTRSLFDRLWPSSTLHVVVRKEPFEEVGRLAYATRGQASVTYAVRSVHLTR</sequence>
<reference evidence="1 2" key="1">
    <citation type="submission" date="2013-11" db="EMBL/GenBank/DDBJ databases">
        <title>Opisthorchis viverrini - life in the bile duct.</title>
        <authorList>
            <person name="Young N.D."/>
            <person name="Nagarajan N."/>
            <person name="Lin S.J."/>
            <person name="Korhonen P.K."/>
            <person name="Jex A.R."/>
            <person name="Hall R.S."/>
            <person name="Safavi-Hemami H."/>
            <person name="Kaewkong W."/>
            <person name="Bertrand D."/>
            <person name="Gao S."/>
            <person name="Seet Q."/>
            <person name="Wongkham S."/>
            <person name="Teh B.T."/>
            <person name="Wongkham C."/>
            <person name="Intapan P.M."/>
            <person name="Maleewong W."/>
            <person name="Yang X."/>
            <person name="Hu M."/>
            <person name="Wang Z."/>
            <person name="Hofmann A."/>
            <person name="Sternberg P.W."/>
            <person name="Tan P."/>
            <person name="Wang J."/>
            <person name="Gasser R.B."/>
        </authorList>
    </citation>
    <scope>NUCLEOTIDE SEQUENCE [LARGE SCALE GENOMIC DNA]</scope>
</reference>
<dbReference type="Proteomes" id="UP000054324">
    <property type="component" value="Unassembled WGS sequence"/>
</dbReference>
<evidence type="ECO:0000313" key="2">
    <source>
        <dbReference type="Proteomes" id="UP000054324"/>
    </source>
</evidence>
<organism evidence="1 2">
    <name type="scientific">Opisthorchis viverrini</name>
    <name type="common">Southeast Asian liver fluke</name>
    <dbReference type="NCBI Taxonomy" id="6198"/>
    <lineage>
        <taxon>Eukaryota</taxon>
        <taxon>Metazoa</taxon>
        <taxon>Spiralia</taxon>
        <taxon>Lophotrochozoa</taxon>
        <taxon>Platyhelminthes</taxon>
        <taxon>Trematoda</taxon>
        <taxon>Digenea</taxon>
        <taxon>Opisthorchiida</taxon>
        <taxon>Opisthorchiata</taxon>
        <taxon>Opisthorchiidae</taxon>
        <taxon>Opisthorchis</taxon>
    </lineage>
</organism>
<feature type="non-terminal residue" evidence="1">
    <location>
        <position position="120"/>
    </location>
</feature>
<evidence type="ECO:0000313" key="1">
    <source>
        <dbReference type="EMBL" id="KER33296.1"/>
    </source>
</evidence>
<name>A0A075A1Q8_OPIVI</name>
<dbReference type="EMBL" id="KL596626">
    <property type="protein sequence ID" value="KER33296.1"/>
    <property type="molecule type" value="Genomic_DNA"/>
</dbReference>
<keyword evidence="2" id="KW-1185">Reference proteome</keyword>
<protein>
    <submittedName>
        <fullName evidence="1">Uncharacterized protein</fullName>
    </submittedName>
</protein>
<dbReference type="CTD" id="20326806"/>
<dbReference type="KEGG" id="ovi:T265_12638"/>
<gene>
    <name evidence="1" type="ORF">T265_12638</name>
</gene>